<name>A0ABQ0FZ41_9PEZI</name>
<evidence type="ECO:0000256" key="5">
    <source>
        <dbReference type="SAM" id="MobiDB-lite"/>
    </source>
</evidence>
<evidence type="ECO:0000256" key="3">
    <source>
        <dbReference type="ARBA" id="ARBA00022833"/>
    </source>
</evidence>
<reference evidence="7 8" key="1">
    <citation type="submission" date="2024-09" db="EMBL/GenBank/DDBJ databases">
        <title>Itraconazole resistance in Madurella fahalii resulting from another homologue of gene encoding cytochrome P450 14-alpha sterol demethylase (CYP51).</title>
        <authorList>
            <person name="Yoshioka I."/>
            <person name="Fahal A.H."/>
            <person name="Kaneko S."/>
            <person name="Yaguchi T."/>
        </authorList>
    </citation>
    <scope>NUCLEOTIDE SEQUENCE [LARGE SCALE GENOMIC DNA]</scope>
    <source>
        <strain evidence="7 8">IFM 68171</strain>
    </source>
</reference>
<proteinExistence type="predicted"/>
<comment type="caution">
    <text evidence="7">The sequence shown here is derived from an EMBL/GenBank/DDBJ whole genome shotgun (WGS) entry which is preliminary data.</text>
</comment>
<dbReference type="GeneID" id="98171719"/>
<keyword evidence="2 4" id="KW-0863">Zinc-finger</keyword>
<dbReference type="Pfam" id="PF05180">
    <property type="entry name" value="zf-DNL"/>
    <property type="match status" value="1"/>
</dbReference>
<evidence type="ECO:0000313" key="7">
    <source>
        <dbReference type="EMBL" id="GAB1310764.1"/>
    </source>
</evidence>
<feature type="compositionally biased region" description="Low complexity" evidence="5">
    <location>
        <begin position="74"/>
        <end position="118"/>
    </location>
</feature>
<dbReference type="PANTHER" id="PTHR20922">
    <property type="entry name" value="DNL-TYPE ZINC FINGER PROTEIN"/>
    <property type="match status" value="1"/>
</dbReference>
<evidence type="ECO:0000259" key="6">
    <source>
        <dbReference type="PROSITE" id="PS51501"/>
    </source>
</evidence>
<accession>A0ABQ0FZ41</accession>
<dbReference type="InterPro" id="IPR024158">
    <property type="entry name" value="Mt_import_TIM15"/>
</dbReference>
<protein>
    <submittedName>
        <fullName evidence="7">Mitochondrial protein import protein ZIM17</fullName>
    </submittedName>
</protein>
<keyword evidence="1" id="KW-0479">Metal-binding</keyword>
<evidence type="ECO:0000256" key="2">
    <source>
        <dbReference type="ARBA" id="ARBA00022771"/>
    </source>
</evidence>
<feature type="domain" description="DNL-type" evidence="6">
    <location>
        <begin position="130"/>
        <end position="225"/>
    </location>
</feature>
<keyword evidence="8" id="KW-1185">Reference proteome</keyword>
<dbReference type="EMBL" id="BAAFSV010000001">
    <property type="protein sequence ID" value="GAB1310764.1"/>
    <property type="molecule type" value="Genomic_DNA"/>
</dbReference>
<dbReference type="RefSeq" id="XP_070912497.1">
    <property type="nucleotide sequence ID" value="XM_071056396.1"/>
</dbReference>
<evidence type="ECO:0000313" key="8">
    <source>
        <dbReference type="Proteomes" id="UP001628179"/>
    </source>
</evidence>
<feature type="region of interest" description="Disordered" evidence="5">
    <location>
        <begin position="58"/>
        <end position="131"/>
    </location>
</feature>
<dbReference type="PANTHER" id="PTHR20922:SF13">
    <property type="entry name" value="DNL-TYPE ZINC FINGER PROTEIN"/>
    <property type="match status" value="1"/>
</dbReference>
<evidence type="ECO:0000256" key="1">
    <source>
        <dbReference type="ARBA" id="ARBA00022723"/>
    </source>
</evidence>
<gene>
    <name evidence="7" type="ORF">MFIFM68171_00974</name>
</gene>
<feature type="region of interest" description="Disordered" evidence="5">
    <location>
        <begin position="224"/>
        <end position="268"/>
    </location>
</feature>
<evidence type="ECO:0000256" key="4">
    <source>
        <dbReference type="PROSITE-ProRule" id="PRU00834"/>
    </source>
</evidence>
<keyword evidence="3" id="KW-0862">Zinc</keyword>
<organism evidence="7 8">
    <name type="scientific">Madurella fahalii</name>
    <dbReference type="NCBI Taxonomy" id="1157608"/>
    <lineage>
        <taxon>Eukaryota</taxon>
        <taxon>Fungi</taxon>
        <taxon>Dikarya</taxon>
        <taxon>Ascomycota</taxon>
        <taxon>Pezizomycotina</taxon>
        <taxon>Sordariomycetes</taxon>
        <taxon>Sordariomycetidae</taxon>
        <taxon>Sordariales</taxon>
        <taxon>Sordariales incertae sedis</taxon>
        <taxon>Madurella</taxon>
    </lineage>
</organism>
<dbReference type="InterPro" id="IPR007853">
    <property type="entry name" value="Znf_DNL-typ"/>
</dbReference>
<dbReference type="Proteomes" id="UP001628179">
    <property type="component" value="Unassembled WGS sequence"/>
</dbReference>
<dbReference type="PROSITE" id="PS51501">
    <property type="entry name" value="ZF_DNL"/>
    <property type="match status" value="1"/>
</dbReference>
<sequence>MASRRVFSSSIPCITRLSSSAPSRAATAAAAAARGALLRQNLLQPQRRQQLPFIRLAHSIPRPRNPSPFKEQQKSTPTSSASSATTTTTTSSSTNPSEQQQPSPTHQTPSSSSPPSSSAGGSDAKKPNVRQQPHYELTFTCRPCGHRSRHAVSKQGYHHGSVLIACPGCRNRHVISDHLRIFGDKAMTVEDLLRERGELVRRGTLDEDLEFWEDGSVTEREVMAETEGRAGKGNSAWGLYAEGGERVDDDAPPGSSFKSVRPGEARQE</sequence>